<dbReference type="AlphaFoldDB" id="A0A482VWG6"/>
<evidence type="ECO:0000313" key="2">
    <source>
        <dbReference type="Proteomes" id="UP000292052"/>
    </source>
</evidence>
<accession>A0A482VWG6</accession>
<feature type="non-terminal residue" evidence="1">
    <location>
        <position position="1"/>
    </location>
</feature>
<dbReference type="Proteomes" id="UP000292052">
    <property type="component" value="Unassembled WGS sequence"/>
</dbReference>
<dbReference type="EMBL" id="QDEB01057110">
    <property type="protein sequence ID" value="RZC36963.1"/>
    <property type="molecule type" value="Genomic_DNA"/>
</dbReference>
<dbReference type="GO" id="GO:0016787">
    <property type="term" value="F:hydrolase activity"/>
    <property type="evidence" value="ECO:0007669"/>
    <property type="project" value="UniProtKB-ARBA"/>
</dbReference>
<reference evidence="1 2" key="1">
    <citation type="submission" date="2017-03" db="EMBL/GenBank/DDBJ databases">
        <title>Genome of the blue death feigning beetle - Asbolus verrucosus.</title>
        <authorList>
            <person name="Rider S.D."/>
        </authorList>
    </citation>
    <scope>NUCLEOTIDE SEQUENCE [LARGE SCALE GENOMIC DNA]</scope>
    <source>
        <strain evidence="1">Butters</strain>
        <tissue evidence="1">Head and leg muscle</tissue>
    </source>
</reference>
<dbReference type="Pfam" id="PF01663">
    <property type="entry name" value="Phosphodiest"/>
    <property type="match status" value="1"/>
</dbReference>
<dbReference type="Gene3D" id="3.40.720.10">
    <property type="entry name" value="Alkaline Phosphatase, subunit A"/>
    <property type="match status" value="1"/>
</dbReference>
<comment type="caution">
    <text evidence="1">The sequence shown here is derived from an EMBL/GenBank/DDBJ whole genome shotgun (WGS) entry which is preliminary data.</text>
</comment>
<name>A0A482VWG6_ASBVE</name>
<keyword evidence="2" id="KW-1185">Reference proteome</keyword>
<dbReference type="OrthoDB" id="415411at2759"/>
<dbReference type="STRING" id="1661398.A0A482VWG6"/>
<evidence type="ECO:0000313" key="1">
    <source>
        <dbReference type="EMBL" id="RZC36963.1"/>
    </source>
</evidence>
<proteinExistence type="predicted"/>
<organism evidence="1 2">
    <name type="scientific">Asbolus verrucosus</name>
    <name type="common">Desert ironclad beetle</name>
    <dbReference type="NCBI Taxonomy" id="1661398"/>
    <lineage>
        <taxon>Eukaryota</taxon>
        <taxon>Metazoa</taxon>
        <taxon>Ecdysozoa</taxon>
        <taxon>Arthropoda</taxon>
        <taxon>Hexapoda</taxon>
        <taxon>Insecta</taxon>
        <taxon>Pterygota</taxon>
        <taxon>Neoptera</taxon>
        <taxon>Endopterygota</taxon>
        <taxon>Coleoptera</taxon>
        <taxon>Polyphaga</taxon>
        <taxon>Cucujiformia</taxon>
        <taxon>Tenebrionidae</taxon>
        <taxon>Pimeliinae</taxon>
        <taxon>Asbolus</taxon>
    </lineage>
</organism>
<gene>
    <name evidence="1" type="ORF">BDFB_008405</name>
</gene>
<sequence length="184" mass="21192">YSISQYPILIIVLYDAFKYDYFNTKTVPHLTRLRSLETYADYLINVFPIKTFPNHHSIATGLYPETHGVVGNSYFDTSSKTVVNICPEMFHYNENILPIWRRNEDMGNGRYTGVMMWPGGYFPYQGKNVTYFKSYDPDFDWYQISIDMILEITPTKNNGSVAKTVDVLKSGNGKYSVSSILVIT</sequence>
<dbReference type="PANTHER" id="PTHR10151:SF120">
    <property type="entry name" value="BIS(5'-ADENOSYL)-TRIPHOSPHATASE"/>
    <property type="match status" value="1"/>
</dbReference>
<dbReference type="InterPro" id="IPR002591">
    <property type="entry name" value="Phosphodiest/P_Trfase"/>
</dbReference>
<protein>
    <submittedName>
        <fullName evidence="1">Phosphodiest domain containing protein</fullName>
    </submittedName>
</protein>
<dbReference type="PANTHER" id="PTHR10151">
    <property type="entry name" value="ECTONUCLEOTIDE PYROPHOSPHATASE/PHOSPHODIESTERASE"/>
    <property type="match status" value="1"/>
</dbReference>
<dbReference type="InterPro" id="IPR017850">
    <property type="entry name" value="Alkaline_phosphatase_core_sf"/>
</dbReference>
<dbReference type="SUPFAM" id="SSF53649">
    <property type="entry name" value="Alkaline phosphatase-like"/>
    <property type="match status" value="1"/>
</dbReference>
<feature type="non-terminal residue" evidence="1">
    <location>
        <position position="184"/>
    </location>
</feature>